<gene>
    <name evidence="1" type="ORF">GCM10009839_89020</name>
</gene>
<keyword evidence="2" id="KW-1185">Reference proteome</keyword>
<evidence type="ECO:0000313" key="2">
    <source>
        <dbReference type="Proteomes" id="UP001500751"/>
    </source>
</evidence>
<evidence type="ECO:0000313" key="1">
    <source>
        <dbReference type="EMBL" id="GAA2063803.1"/>
    </source>
</evidence>
<organism evidence="1 2">
    <name type="scientific">Catenulispora yoronensis</name>
    <dbReference type="NCBI Taxonomy" id="450799"/>
    <lineage>
        <taxon>Bacteria</taxon>
        <taxon>Bacillati</taxon>
        <taxon>Actinomycetota</taxon>
        <taxon>Actinomycetes</taxon>
        <taxon>Catenulisporales</taxon>
        <taxon>Catenulisporaceae</taxon>
        <taxon>Catenulispora</taxon>
    </lineage>
</organism>
<name>A0ABN2VKT0_9ACTN</name>
<comment type="caution">
    <text evidence="1">The sequence shown here is derived from an EMBL/GenBank/DDBJ whole genome shotgun (WGS) entry which is preliminary data.</text>
</comment>
<sequence length="109" mass="11961">MNASIRYGPTPPDLKVGKPPKATYGVRVAQTFIPVRARVDGAWRLGVVREWIRSRSGWLVRIETVDATSAVGVCSEWYEFRPDAVDRLNIAAASGEVRLAPPQAAGRDL</sequence>
<dbReference type="RefSeq" id="WP_344671812.1">
    <property type="nucleotide sequence ID" value="NZ_BAAAQN010000093.1"/>
</dbReference>
<dbReference type="Proteomes" id="UP001500751">
    <property type="component" value="Unassembled WGS sequence"/>
</dbReference>
<proteinExistence type="predicted"/>
<reference evidence="2" key="1">
    <citation type="journal article" date="2019" name="Int. J. Syst. Evol. Microbiol.">
        <title>The Global Catalogue of Microorganisms (GCM) 10K type strain sequencing project: providing services to taxonomists for standard genome sequencing and annotation.</title>
        <authorList>
            <consortium name="The Broad Institute Genomics Platform"/>
            <consortium name="The Broad Institute Genome Sequencing Center for Infectious Disease"/>
            <person name="Wu L."/>
            <person name="Ma J."/>
        </authorList>
    </citation>
    <scope>NUCLEOTIDE SEQUENCE [LARGE SCALE GENOMIC DNA]</scope>
    <source>
        <strain evidence="2">JCM 16014</strain>
    </source>
</reference>
<accession>A0ABN2VKT0</accession>
<dbReference type="EMBL" id="BAAAQN010000093">
    <property type="protein sequence ID" value="GAA2063803.1"/>
    <property type="molecule type" value="Genomic_DNA"/>
</dbReference>
<protein>
    <submittedName>
        <fullName evidence="1">Uncharacterized protein</fullName>
    </submittedName>
</protein>